<evidence type="ECO:0000313" key="2">
    <source>
        <dbReference type="EMBL" id="AMC11455.1"/>
    </source>
</evidence>
<evidence type="ECO:0008006" key="4">
    <source>
        <dbReference type="Google" id="ProtNLM"/>
    </source>
</evidence>
<protein>
    <recommendedName>
        <fullName evidence="4">Lipoprotein</fullName>
    </recommendedName>
</protein>
<name>A0A120IEE7_9FLAO</name>
<evidence type="ECO:0000256" key="1">
    <source>
        <dbReference type="SAM" id="MobiDB-lite"/>
    </source>
</evidence>
<dbReference type="RefSeq" id="WP_068209215.1">
    <property type="nucleotide sequence ID" value="NZ_CP013355.1"/>
</dbReference>
<reference evidence="2 3" key="2">
    <citation type="journal article" date="2016" name="Int. J. Syst. Evol. Microbiol.">
        <title>Lutibacter profundi sp. nov., isolated from a deep-sea hydrothermal system on the Arctic Mid-Ocean Ridge and emended description of the genus Lutibacter.</title>
        <authorList>
            <person name="Le Moine Bauer S."/>
            <person name="Roalkvam I."/>
            <person name="Steen I.H."/>
            <person name="Dahle H."/>
        </authorList>
    </citation>
    <scope>NUCLEOTIDE SEQUENCE [LARGE SCALE GENOMIC DNA]</scope>
    <source>
        <strain evidence="2 3">LP1</strain>
    </source>
</reference>
<proteinExistence type="predicted"/>
<dbReference type="KEGG" id="lut:Lupro_09340"/>
<sequence>MKKIIKTTLVLLITITTISCGNKSEKKEADSKKIEQTEEQQHSSSENSIQLNNGNPWMANIETTQGIANMKKLMDNFSKKENSEAYTQLKSSLEKEFGTIITACTMEGESHNQLHNYLVPMKDYFEGLASKDILKCKKTYNELNKHLAEYSTYFK</sequence>
<dbReference type="AlphaFoldDB" id="A0A120IEE7"/>
<dbReference type="STRING" id="1622118.Lupro_09340"/>
<dbReference type="EMBL" id="CP013355">
    <property type="protein sequence ID" value="AMC11455.1"/>
    <property type="molecule type" value="Genomic_DNA"/>
</dbReference>
<dbReference type="PROSITE" id="PS51257">
    <property type="entry name" value="PROKAR_LIPOPROTEIN"/>
    <property type="match status" value="1"/>
</dbReference>
<dbReference type="Proteomes" id="UP000059672">
    <property type="component" value="Chromosome"/>
</dbReference>
<feature type="compositionally biased region" description="Basic and acidic residues" evidence="1">
    <location>
        <begin position="24"/>
        <end position="41"/>
    </location>
</feature>
<feature type="region of interest" description="Disordered" evidence="1">
    <location>
        <begin position="24"/>
        <end position="54"/>
    </location>
</feature>
<gene>
    <name evidence="2" type="ORF">Lupro_09340</name>
</gene>
<organism evidence="2 3">
    <name type="scientific">Lutibacter profundi</name>
    <dbReference type="NCBI Taxonomy" id="1622118"/>
    <lineage>
        <taxon>Bacteria</taxon>
        <taxon>Pseudomonadati</taxon>
        <taxon>Bacteroidota</taxon>
        <taxon>Flavobacteriia</taxon>
        <taxon>Flavobacteriales</taxon>
        <taxon>Flavobacteriaceae</taxon>
        <taxon>Lutibacter</taxon>
    </lineage>
</organism>
<evidence type="ECO:0000313" key="3">
    <source>
        <dbReference type="Proteomes" id="UP000059672"/>
    </source>
</evidence>
<reference evidence="3" key="1">
    <citation type="submission" date="2015-12" db="EMBL/GenBank/DDBJ databases">
        <title>Complete genome sequence of Lutibacter profundus strain LP1.</title>
        <authorList>
            <person name="Wissuwa J."/>
            <person name="Le Moine Bauer S."/>
            <person name="Stokke R."/>
            <person name="Dahle H."/>
            <person name="Steen I.H."/>
        </authorList>
    </citation>
    <scope>NUCLEOTIDE SEQUENCE [LARGE SCALE GENOMIC DNA]</scope>
    <source>
        <strain evidence="3">LP1</strain>
    </source>
</reference>
<dbReference type="OrthoDB" id="1440611at2"/>
<keyword evidence="3" id="KW-1185">Reference proteome</keyword>
<accession>A0A120IEE7</accession>